<proteinExistence type="predicted"/>
<organism evidence="1">
    <name type="scientific">Rhizophora mucronata</name>
    <name type="common">Asiatic mangrove</name>
    <dbReference type="NCBI Taxonomy" id="61149"/>
    <lineage>
        <taxon>Eukaryota</taxon>
        <taxon>Viridiplantae</taxon>
        <taxon>Streptophyta</taxon>
        <taxon>Embryophyta</taxon>
        <taxon>Tracheophyta</taxon>
        <taxon>Spermatophyta</taxon>
        <taxon>Magnoliopsida</taxon>
        <taxon>eudicotyledons</taxon>
        <taxon>Gunneridae</taxon>
        <taxon>Pentapetalae</taxon>
        <taxon>rosids</taxon>
        <taxon>fabids</taxon>
        <taxon>Malpighiales</taxon>
        <taxon>Rhizophoraceae</taxon>
        <taxon>Rhizophora</taxon>
    </lineage>
</organism>
<accession>A0A2P2IV74</accession>
<protein>
    <submittedName>
        <fullName evidence="1">Uncharacterized protein</fullName>
    </submittedName>
</protein>
<dbReference type="AlphaFoldDB" id="A0A2P2IV74"/>
<dbReference type="EMBL" id="GGEC01004642">
    <property type="protein sequence ID" value="MBW85125.1"/>
    <property type="molecule type" value="Transcribed_RNA"/>
</dbReference>
<name>A0A2P2IV74_RHIMU</name>
<sequence length="17" mass="2233">MYVRVRRVREFFSRMIS</sequence>
<reference evidence="1" key="1">
    <citation type="submission" date="2018-02" db="EMBL/GenBank/DDBJ databases">
        <title>Rhizophora mucronata_Transcriptome.</title>
        <authorList>
            <person name="Meera S.P."/>
            <person name="Sreeshan A."/>
            <person name="Augustine A."/>
        </authorList>
    </citation>
    <scope>NUCLEOTIDE SEQUENCE</scope>
    <source>
        <tissue evidence="1">Leaf</tissue>
    </source>
</reference>
<evidence type="ECO:0000313" key="1">
    <source>
        <dbReference type="EMBL" id="MBW85125.1"/>
    </source>
</evidence>